<comment type="caution">
    <text evidence="1">The sequence shown here is derived from an EMBL/GenBank/DDBJ whole genome shotgun (WGS) entry which is preliminary data.</text>
</comment>
<protein>
    <submittedName>
        <fullName evidence="1">Uncharacterized protein</fullName>
    </submittedName>
</protein>
<accession>A0A1J5Q4L6</accession>
<organism evidence="1">
    <name type="scientific">mine drainage metagenome</name>
    <dbReference type="NCBI Taxonomy" id="410659"/>
    <lineage>
        <taxon>unclassified sequences</taxon>
        <taxon>metagenomes</taxon>
        <taxon>ecological metagenomes</taxon>
    </lineage>
</organism>
<proteinExistence type="predicted"/>
<evidence type="ECO:0000313" key="1">
    <source>
        <dbReference type="EMBL" id="OIQ72419.1"/>
    </source>
</evidence>
<dbReference type="AlphaFoldDB" id="A0A1J5Q4L6"/>
<name>A0A1J5Q4L6_9ZZZZ</name>
<sequence length="312" mass="33355">MHETTRRLQHAVDGFTQQTEVGGIVNQAGAAQQQVVKVTGEAFKKPQQFGVVFPGIVIVGELDRTQSLDVPGMKVLMADQTQQGGVAIRGRQGPGLADAWQVGPLADQRGAVAVFQSTVTVVLRIEHEQIMPVRWLVCAVRMPKPDFCLANGLRVGKQACPVKTGGRAVHHEAMFNATGIKATTPEGAPLHRGVHQFVVIGSLVLTKAPGGDVLRCQRRGNLPAGWQAISQQGQVVGTVLLTVHAQKQTGAIEEAALRVQPGGAHRIVKSVNLVTQCHRFSRRAMHLPGAFVALADGQTAAPLMCLEVLQIF</sequence>
<dbReference type="EMBL" id="MLJW01003278">
    <property type="protein sequence ID" value="OIQ72419.1"/>
    <property type="molecule type" value="Genomic_DNA"/>
</dbReference>
<reference evidence="1" key="1">
    <citation type="submission" date="2016-10" db="EMBL/GenBank/DDBJ databases">
        <title>Sequence of Gallionella enrichment culture.</title>
        <authorList>
            <person name="Poehlein A."/>
            <person name="Muehling M."/>
            <person name="Daniel R."/>
        </authorList>
    </citation>
    <scope>NUCLEOTIDE SEQUENCE</scope>
</reference>
<gene>
    <name evidence="1" type="ORF">GALL_459550</name>
</gene>